<dbReference type="EMBL" id="CP032695">
    <property type="protein sequence ID" value="AYG62211.1"/>
    <property type="molecule type" value="Genomic_DNA"/>
</dbReference>
<dbReference type="Proteomes" id="UP000282195">
    <property type="component" value="Plasmid pRCCGE525c"/>
</dbReference>
<evidence type="ECO:0000313" key="2">
    <source>
        <dbReference type="Proteomes" id="UP000282195"/>
    </source>
</evidence>
<keyword evidence="2" id="KW-1185">Reference proteome</keyword>
<name>A0A387G200_9HYPH</name>
<gene>
    <name evidence="1" type="ORF">CCGE525_25630</name>
</gene>
<sequence>MLPGANDPDGQKFGDRIRDLLAACLKREASRIGEANFSSADVALAGFRVPGAGTRDRPVSRSQ</sequence>
<evidence type="ECO:0000313" key="1">
    <source>
        <dbReference type="EMBL" id="AYG62211.1"/>
    </source>
</evidence>
<proteinExistence type="predicted"/>
<keyword evidence="1" id="KW-0614">Plasmid</keyword>
<reference evidence="1 2" key="1">
    <citation type="submission" date="2018-10" db="EMBL/GenBank/DDBJ databases">
        <title>Rhizobium etli, R. leguminosarum and a new Rhizobium genospecies from Phaseolus dumosus.</title>
        <authorList>
            <person name="Ramirez-Puebla S.T."/>
            <person name="Rogel-Hernandez M.A."/>
            <person name="Guerrero G."/>
            <person name="Ormeno-Orrillo E."/>
            <person name="Martinez-Romero J.C."/>
            <person name="Negrete-Yankelevich S."/>
            <person name="Martinez-Romero E."/>
        </authorList>
    </citation>
    <scope>NUCLEOTIDE SEQUENCE [LARGE SCALE GENOMIC DNA]</scope>
    <source>
        <strain evidence="1 2">CCGE525</strain>
        <plasmid evidence="2">prccge525c</plasmid>
    </source>
</reference>
<accession>A0A387G200</accession>
<geneLocation type="plasmid" evidence="2">
    <name>prccge525c</name>
</geneLocation>
<organism evidence="1 2">
    <name type="scientific">Rhizobium jaguaris</name>
    <dbReference type="NCBI Taxonomy" id="1312183"/>
    <lineage>
        <taxon>Bacteria</taxon>
        <taxon>Pseudomonadati</taxon>
        <taxon>Pseudomonadota</taxon>
        <taxon>Alphaproteobacteria</taxon>
        <taxon>Hyphomicrobiales</taxon>
        <taxon>Rhizobiaceae</taxon>
        <taxon>Rhizobium/Agrobacterium group</taxon>
        <taxon>Rhizobium</taxon>
    </lineage>
</organism>
<dbReference type="KEGG" id="rjg:CCGE525_25630"/>
<dbReference type="AlphaFoldDB" id="A0A387G200"/>
<protein>
    <submittedName>
        <fullName evidence="1">Uncharacterized protein</fullName>
    </submittedName>
</protein>